<dbReference type="AlphaFoldDB" id="A0A0P1B924"/>
<dbReference type="Proteomes" id="UP000054845">
    <property type="component" value="Unassembled WGS sequence"/>
</dbReference>
<organism evidence="1 2">
    <name type="scientific">Ceraceosorus bombacis</name>
    <dbReference type="NCBI Taxonomy" id="401625"/>
    <lineage>
        <taxon>Eukaryota</taxon>
        <taxon>Fungi</taxon>
        <taxon>Dikarya</taxon>
        <taxon>Basidiomycota</taxon>
        <taxon>Ustilaginomycotina</taxon>
        <taxon>Exobasidiomycetes</taxon>
        <taxon>Ceraceosorales</taxon>
        <taxon>Ceraceosoraceae</taxon>
        <taxon>Ceraceosorus</taxon>
    </lineage>
</organism>
<proteinExistence type="predicted"/>
<accession>A0A0P1B924</accession>
<protein>
    <submittedName>
        <fullName evidence="1">Uncharacterized protein</fullName>
    </submittedName>
</protein>
<sequence>MDRLVSARHDDSIGAQGILRLQSRCFDNTSPSDSDPFFSFTFISSTLYSPFLLLVDGDLRNASRGVNLIVAHKVSDQRIWRFKWINEYQQPQQPPHPPPHS</sequence>
<keyword evidence="2" id="KW-1185">Reference proteome</keyword>
<evidence type="ECO:0000313" key="2">
    <source>
        <dbReference type="Proteomes" id="UP000054845"/>
    </source>
</evidence>
<reference evidence="1 2" key="1">
    <citation type="submission" date="2014-09" db="EMBL/GenBank/DDBJ databases">
        <authorList>
            <person name="Magalhaes I.L.F."/>
            <person name="Oliveira U."/>
            <person name="Santos F.R."/>
            <person name="Vidigal T.H.D.A."/>
            <person name="Brescovit A.D."/>
            <person name="Santos A.J."/>
        </authorList>
    </citation>
    <scope>NUCLEOTIDE SEQUENCE [LARGE SCALE GENOMIC DNA]</scope>
</reference>
<evidence type="ECO:0000313" key="1">
    <source>
        <dbReference type="EMBL" id="CEH12035.1"/>
    </source>
</evidence>
<dbReference type="EMBL" id="CCYA01000118">
    <property type="protein sequence ID" value="CEH12035.1"/>
    <property type="molecule type" value="Genomic_DNA"/>
</dbReference>
<name>A0A0P1B924_9BASI</name>